<accession>A0A1I6IB94</accession>
<feature type="transmembrane region" description="Helical" evidence="4">
    <location>
        <begin position="84"/>
        <end position="103"/>
    </location>
</feature>
<feature type="transmembrane region" description="Helical" evidence="4">
    <location>
        <begin position="16"/>
        <end position="32"/>
    </location>
</feature>
<feature type="domain" description="Major facilitator superfamily (MFS) profile" evidence="5">
    <location>
        <begin position="16"/>
        <end position="394"/>
    </location>
</feature>
<gene>
    <name evidence="6" type="ORF">SAMN05216203_2062</name>
</gene>
<sequence>MISPGPSKPLPNQRPALIIIVMAQFFGTSLWFTPNAVMPGLMASWGVGPAEVARLTGAVQLGFILGTLIFAISGLADRWRASRIFLVCALAGAVTNGLFVLSPGAGAGLIWRFLTGLCLAGIYPIGMKLVASWAPEKKGLALGWLVGMLTLGTAFPHLMRGLSTGWNWQPVVLSSSVLAVVAGLMVARLGDGPSLPASGHFNWGGVVRSFRSPRFRAAALGYFGHMWELYAVWALAPLLVAASLPGKDGDPALISLASFLFIASGAVGCVLGGMVSRRIGSARVAFIALSVSGLMCLLWPWLGSAPAWLSMLLLMVWGMAVIADSPQFSALAAESAPSESVGSSLAIMNSVGFLLTVFAIELTARLWLSLGTGVTWLLVIGPVLGLMALRPVCR</sequence>
<evidence type="ECO:0000256" key="4">
    <source>
        <dbReference type="SAM" id="Phobius"/>
    </source>
</evidence>
<evidence type="ECO:0000313" key="7">
    <source>
        <dbReference type="Proteomes" id="UP000198644"/>
    </source>
</evidence>
<dbReference type="Gene3D" id="1.20.1250.20">
    <property type="entry name" value="MFS general substrate transporter like domains"/>
    <property type="match status" value="1"/>
</dbReference>
<dbReference type="STRING" id="650891.SAMN05216203_2062"/>
<dbReference type="PANTHER" id="PTHR23521">
    <property type="entry name" value="TRANSPORTER MFS SUPERFAMILY"/>
    <property type="match status" value="1"/>
</dbReference>
<reference evidence="6 7" key="1">
    <citation type="submission" date="2016-10" db="EMBL/GenBank/DDBJ databases">
        <authorList>
            <person name="de Groot N.N."/>
        </authorList>
    </citation>
    <scope>NUCLEOTIDE SEQUENCE [LARGE SCALE GENOMIC DNA]</scope>
    <source>
        <strain evidence="6 7">CGMCC 1.9167</strain>
    </source>
</reference>
<dbReference type="InterPro" id="IPR036259">
    <property type="entry name" value="MFS_trans_sf"/>
</dbReference>
<keyword evidence="3 4" id="KW-0472">Membrane</keyword>
<dbReference type="SUPFAM" id="SSF103473">
    <property type="entry name" value="MFS general substrate transporter"/>
    <property type="match status" value="1"/>
</dbReference>
<dbReference type="PROSITE" id="PS50850">
    <property type="entry name" value="MFS"/>
    <property type="match status" value="1"/>
</dbReference>
<evidence type="ECO:0000256" key="2">
    <source>
        <dbReference type="ARBA" id="ARBA00022989"/>
    </source>
</evidence>
<dbReference type="Proteomes" id="UP000198644">
    <property type="component" value="Unassembled WGS sequence"/>
</dbReference>
<keyword evidence="2 4" id="KW-1133">Transmembrane helix</keyword>
<dbReference type="GO" id="GO:0005886">
    <property type="term" value="C:plasma membrane"/>
    <property type="evidence" value="ECO:0007669"/>
    <property type="project" value="TreeGrafter"/>
</dbReference>
<feature type="transmembrane region" description="Helical" evidence="4">
    <location>
        <begin position="171"/>
        <end position="190"/>
    </location>
</feature>
<feature type="transmembrane region" description="Helical" evidence="4">
    <location>
        <begin position="139"/>
        <end position="159"/>
    </location>
</feature>
<keyword evidence="1 4" id="KW-0812">Transmembrane</keyword>
<keyword evidence="7" id="KW-1185">Reference proteome</keyword>
<feature type="transmembrane region" description="Helical" evidence="4">
    <location>
        <begin position="52"/>
        <end position="72"/>
    </location>
</feature>
<feature type="transmembrane region" description="Helical" evidence="4">
    <location>
        <begin position="217"/>
        <end position="240"/>
    </location>
</feature>
<dbReference type="Pfam" id="PF07690">
    <property type="entry name" value="MFS_1"/>
    <property type="match status" value="1"/>
</dbReference>
<feature type="transmembrane region" description="Helical" evidence="4">
    <location>
        <begin position="308"/>
        <end position="328"/>
    </location>
</feature>
<feature type="transmembrane region" description="Helical" evidence="4">
    <location>
        <begin position="252"/>
        <end position="272"/>
    </location>
</feature>
<evidence type="ECO:0000313" key="6">
    <source>
        <dbReference type="EMBL" id="SFR63958.1"/>
    </source>
</evidence>
<feature type="transmembrane region" description="Helical" evidence="4">
    <location>
        <begin position="366"/>
        <end position="389"/>
    </location>
</feature>
<organism evidence="6 7">
    <name type="scientific">Marinobacter daqiaonensis</name>
    <dbReference type="NCBI Taxonomy" id="650891"/>
    <lineage>
        <taxon>Bacteria</taxon>
        <taxon>Pseudomonadati</taxon>
        <taxon>Pseudomonadota</taxon>
        <taxon>Gammaproteobacteria</taxon>
        <taxon>Pseudomonadales</taxon>
        <taxon>Marinobacteraceae</taxon>
        <taxon>Marinobacter</taxon>
    </lineage>
</organism>
<dbReference type="InterPro" id="IPR020846">
    <property type="entry name" value="MFS_dom"/>
</dbReference>
<protein>
    <submittedName>
        <fullName evidence="6">Predicted arabinose efflux permease, MFS family</fullName>
    </submittedName>
</protein>
<dbReference type="InterPro" id="IPR011701">
    <property type="entry name" value="MFS"/>
</dbReference>
<dbReference type="EMBL" id="FOYW01000001">
    <property type="protein sequence ID" value="SFR63958.1"/>
    <property type="molecule type" value="Genomic_DNA"/>
</dbReference>
<evidence type="ECO:0000256" key="1">
    <source>
        <dbReference type="ARBA" id="ARBA00022692"/>
    </source>
</evidence>
<feature type="transmembrane region" description="Helical" evidence="4">
    <location>
        <begin position="340"/>
        <end position="360"/>
    </location>
</feature>
<dbReference type="GO" id="GO:0022857">
    <property type="term" value="F:transmembrane transporter activity"/>
    <property type="evidence" value="ECO:0007669"/>
    <property type="project" value="InterPro"/>
</dbReference>
<dbReference type="AlphaFoldDB" id="A0A1I6IB94"/>
<feature type="transmembrane region" description="Helical" evidence="4">
    <location>
        <begin position="109"/>
        <end position="127"/>
    </location>
</feature>
<feature type="transmembrane region" description="Helical" evidence="4">
    <location>
        <begin position="284"/>
        <end position="302"/>
    </location>
</feature>
<name>A0A1I6IB94_9GAMM</name>
<dbReference type="PANTHER" id="PTHR23521:SF3">
    <property type="entry name" value="MFS TRANSPORTER"/>
    <property type="match status" value="1"/>
</dbReference>
<proteinExistence type="predicted"/>
<evidence type="ECO:0000259" key="5">
    <source>
        <dbReference type="PROSITE" id="PS50850"/>
    </source>
</evidence>
<evidence type="ECO:0000256" key="3">
    <source>
        <dbReference type="ARBA" id="ARBA00023136"/>
    </source>
</evidence>